<accession>A0A822XRM9</accession>
<name>A0A822XRM9_NELNU</name>
<keyword evidence="1" id="KW-0472">Membrane</keyword>
<sequence length="218" mass="25199">MAIKELHRRAKEEEEFCSSCYSAPTGHEIFSPPFFVVCPSCLLCPSISLSLFLIVSCSSLLLVRRREILERENGGLGFGGYSGGVVRAVDVEAIVPATGKEQNSRVREHANKWCIHSGACHHLFRSHHHLPHRHRCSHLHRLITTLFFFFFFRWTLSISFIRLTIVRLASFHFVSIPTSKEFFYHLESPRFRFEESPINSLLLFLPLNRTLLSPNFER</sequence>
<dbReference type="EMBL" id="DUZY01000001">
    <property type="protein sequence ID" value="DAD21435.1"/>
    <property type="molecule type" value="Genomic_DNA"/>
</dbReference>
<keyword evidence="3" id="KW-1185">Reference proteome</keyword>
<dbReference type="AlphaFoldDB" id="A0A822XRM9"/>
<evidence type="ECO:0000313" key="2">
    <source>
        <dbReference type="EMBL" id="DAD21435.1"/>
    </source>
</evidence>
<feature type="transmembrane region" description="Helical" evidence="1">
    <location>
        <begin position="142"/>
        <end position="165"/>
    </location>
</feature>
<proteinExistence type="predicted"/>
<dbReference type="Proteomes" id="UP000607653">
    <property type="component" value="Unassembled WGS sequence"/>
</dbReference>
<evidence type="ECO:0000256" key="1">
    <source>
        <dbReference type="SAM" id="Phobius"/>
    </source>
</evidence>
<keyword evidence="1" id="KW-1133">Transmembrane helix</keyword>
<organism evidence="2 3">
    <name type="scientific">Nelumbo nucifera</name>
    <name type="common">Sacred lotus</name>
    <dbReference type="NCBI Taxonomy" id="4432"/>
    <lineage>
        <taxon>Eukaryota</taxon>
        <taxon>Viridiplantae</taxon>
        <taxon>Streptophyta</taxon>
        <taxon>Embryophyta</taxon>
        <taxon>Tracheophyta</taxon>
        <taxon>Spermatophyta</taxon>
        <taxon>Magnoliopsida</taxon>
        <taxon>Proteales</taxon>
        <taxon>Nelumbonaceae</taxon>
        <taxon>Nelumbo</taxon>
    </lineage>
</organism>
<keyword evidence="1" id="KW-0812">Transmembrane</keyword>
<reference evidence="2 3" key="1">
    <citation type="journal article" date="2020" name="Mol. Biol. Evol.">
        <title>Distinct Expression and Methylation Patterns for Genes with Different Fates following a Single Whole-Genome Duplication in Flowering Plants.</title>
        <authorList>
            <person name="Shi T."/>
            <person name="Rahmani R.S."/>
            <person name="Gugger P.F."/>
            <person name="Wang M."/>
            <person name="Li H."/>
            <person name="Zhang Y."/>
            <person name="Li Z."/>
            <person name="Wang Q."/>
            <person name="Van de Peer Y."/>
            <person name="Marchal K."/>
            <person name="Chen J."/>
        </authorList>
    </citation>
    <scope>NUCLEOTIDE SEQUENCE [LARGE SCALE GENOMIC DNA]</scope>
    <source>
        <tissue evidence="2">Leaf</tissue>
    </source>
</reference>
<comment type="caution">
    <text evidence="2">The sequence shown here is derived from an EMBL/GenBank/DDBJ whole genome shotgun (WGS) entry which is preliminary data.</text>
</comment>
<protein>
    <submittedName>
        <fullName evidence="2">Uncharacterized protein</fullName>
    </submittedName>
</protein>
<gene>
    <name evidence="2" type="ORF">HUJ06_022898</name>
</gene>
<evidence type="ECO:0000313" key="3">
    <source>
        <dbReference type="Proteomes" id="UP000607653"/>
    </source>
</evidence>